<feature type="region of interest" description="Disordered" evidence="1">
    <location>
        <begin position="52"/>
        <end position="73"/>
    </location>
</feature>
<evidence type="ECO:0000313" key="3">
    <source>
        <dbReference type="Proteomes" id="UP000315636"/>
    </source>
</evidence>
<proteinExistence type="predicted"/>
<gene>
    <name evidence="2" type="ORF">SAMN06264849_11019</name>
</gene>
<sequence>MFFITTGYCANDCGGRDRIISGAEGATSQKALGKESLRQTDHHRTHLWKELRATHGEHPENRVKLSGKKTEEG</sequence>
<dbReference type="AlphaFoldDB" id="A0A521ENJ8"/>
<evidence type="ECO:0000313" key="2">
    <source>
        <dbReference type="EMBL" id="SMO85506.1"/>
    </source>
</evidence>
<name>A0A521ENJ8_9BACL</name>
<keyword evidence="3" id="KW-1185">Reference proteome</keyword>
<dbReference type="Proteomes" id="UP000315636">
    <property type="component" value="Unassembled WGS sequence"/>
</dbReference>
<protein>
    <submittedName>
        <fullName evidence="2">Uncharacterized protein</fullName>
    </submittedName>
</protein>
<dbReference type="EMBL" id="FXTI01000010">
    <property type="protein sequence ID" value="SMO85506.1"/>
    <property type="molecule type" value="Genomic_DNA"/>
</dbReference>
<accession>A0A521ENJ8</accession>
<organism evidence="2 3">
    <name type="scientific">Melghirimyces algeriensis</name>
    <dbReference type="NCBI Taxonomy" id="910412"/>
    <lineage>
        <taxon>Bacteria</taxon>
        <taxon>Bacillati</taxon>
        <taxon>Bacillota</taxon>
        <taxon>Bacilli</taxon>
        <taxon>Bacillales</taxon>
        <taxon>Thermoactinomycetaceae</taxon>
        <taxon>Melghirimyces</taxon>
    </lineage>
</organism>
<evidence type="ECO:0000256" key="1">
    <source>
        <dbReference type="SAM" id="MobiDB-lite"/>
    </source>
</evidence>
<reference evidence="2 3" key="1">
    <citation type="submission" date="2017-05" db="EMBL/GenBank/DDBJ databases">
        <authorList>
            <person name="Varghese N."/>
            <person name="Submissions S."/>
        </authorList>
    </citation>
    <scope>NUCLEOTIDE SEQUENCE [LARGE SCALE GENOMIC DNA]</scope>
    <source>
        <strain evidence="2 3">DSM 45474</strain>
    </source>
</reference>